<keyword evidence="4" id="KW-0472">Membrane</keyword>
<evidence type="ECO:0000256" key="2">
    <source>
        <dbReference type="ARBA" id="ARBA00022692"/>
    </source>
</evidence>
<protein>
    <submittedName>
        <fullName evidence="6">Translocation/assembly module TamB domain-containing protein</fullName>
    </submittedName>
</protein>
<dbReference type="Proteomes" id="UP001556637">
    <property type="component" value="Unassembled WGS sequence"/>
</dbReference>
<feature type="domain" description="Translocation and assembly module TamB C-terminal" evidence="5">
    <location>
        <begin position="668"/>
        <end position="1004"/>
    </location>
</feature>
<name>A0ABV3T8D4_9GAMM</name>
<dbReference type="InterPro" id="IPR007452">
    <property type="entry name" value="TamB_C"/>
</dbReference>
<evidence type="ECO:0000259" key="5">
    <source>
        <dbReference type="Pfam" id="PF04357"/>
    </source>
</evidence>
<accession>A0ABV3T8D4</accession>
<organism evidence="6 7">
    <name type="scientific">Spiribacter insolitus</name>
    <dbReference type="NCBI Taxonomy" id="3122417"/>
    <lineage>
        <taxon>Bacteria</taxon>
        <taxon>Pseudomonadati</taxon>
        <taxon>Pseudomonadota</taxon>
        <taxon>Gammaproteobacteria</taxon>
        <taxon>Chromatiales</taxon>
        <taxon>Ectothiorhodospiraceae</taxon>
        <taxon>Spiribacter</taxon>
    </lineage>
</organism>
<keyword evidence="7" id="KW-1185">Reference proteome</keyword>
<dbReference type="RefSeq" id="WP_367983726.1">
    <property type="nucleotide sequence ID" value="NZ_JBAKFF010000001.1"/>
</dbReference>
<proteinExistence type="predicted"/>
<evidence type="ECO:0000313" key="7">
    <source>
        <dbReference type="Proteomes" id="UP001556637"/>
    </source>
</evidence>
<keyword evidence="2" id="KW-0812">Transmembrane</keyword>
<keyword evidence="3" id="KW-1133">Transmembrane helix</keyword>
<dbReference type="PANTHER" id="PTHR36985:SF1">
    <property type="entry name" value="TRANSLOCATION AND ASSEMBLY MODULE SUBUNIT TAMB"/>
    <property type="match status" value="1"/>
</dbReference>
<reference evidence="6 7" key="1">
    <citation type="submission" date="2024-02" db="EMBL/GenBank/DDBJ databases">
        <title>New especies of Spiribacter isolated from saline water.</title>
        <authorList>
            <person name="Leon M.J."/>
            <person name="De La Haba R."/>
            <person name="Sanchez-Porro C."/>
            <person name="Ventosa A."/>
        </authorList>
    </citation>
    <scope>NUCLEOTIDE SEQUENCE [LARGE SCALE GENOMIC DNA]</scope>
    <source>
        <strain evidence="7">ag22IC4-189</strain>
    </source>
</reference>
<gene>
    <name evidence="6" type="ORF">V6X30_06045</name>
</gene>
<dbReference type="EMBL" id="JBAKFF010000001">
    <property type="protein sequence ID" value="MEX0430954.1"/>
    <property type="molecule type" value="Genomic_DNA"/>
</dbReference>
<dbReference type="PANTHER" id="PTHR36985">
    <property type="entry name" value="TRANSLOCATION AND ASSEMBLY MODULE SUBUNIT TAMB"/>
    <property type="match status" value="1"/>
</dbReference>
<evidence type="ECO:0000313" key="6">
    <source>
        <dbReference type="EMBL" id="MEX0430954.1"/>
    </source>
</evidence>
<dbReference type="Pfam" id="PF04357">
    <property type="entry name" value="TamB"/>
    <property type="match status" value="1"/>
</dbReference>
<sequence length="1005" mass="106607">MPGLRTLLLTLVFGTALLMAWLISTTDGARWLAARAEAVRPELTLSVVSGNLWEGMVLADVVWSADDRRVAFDRVTLDWRPDCLLRWRVCIDRLNVVGVEVAWPAASLPAEAAEPAASGNPLDALPERIRLPDLSVPVDVIVDGLRIEQVAIRRGADAEDGSALYLESVDLAARLVDNRLTLEHLEVAADSGRASLAGEIVPAGDWPLDLHWTLEPARALTAGEALQVAGRLRGEAEDVTLTGELSGARTAQFEIDLSLLGPDRRVMASIEAAQGRLALDARLTDTLALDGNFQAPSLAAFWPGLSGRLEGRFEVSGEPLRPSVTGAVNAEAIAYQGLALGQATLDADWSAQRGGRIDLRLLGLARDDTPLGDLHLALRGEPADHRLILEASDGPLAARLVARGAMDGPAGGWAGAITEATFTAAGRRWRMEGEPALAVGSAGLRLADHCWTWQAVRVCAEPLRVDRDRARLHLGLARMPLTLLEPYLPAGFGLPGQVTGTAALDWQRDAGPSARLTLVSAAGRIEVPQTGSDGPLSLDYDRIVVDADLRPDRADLRLGLASPAIGTGGFVVRTDPSDAARPLDGIVWLDGVSLAPLAGALPQLRRVRGLLQARGELHGTLAAPVFRGSLRLADGELLPSALATPLEAINLIARIDGQRATLEGGFQAGEGKARVDGQLDWQQAALQGRIDLTGEALAIDVGTLAELSVTPDVRLEITPQRLRLSGEVRVPAGRLQPNQRAPGAVRVSPDTVLVDAAGEPLVRAGDEAVGRTLESDLRLVLGDAVTFSAQGATGRLGGELRLRQIGAEGAEAEGVLNLLDASYEAYGQSLVIRRGRLIFAGPLIRPRLDIEAVRESADILAGLRVTGPADDPQVRLFSRPPMAQASILSYLVTGRPPGQGTPSEEALLSRAALSLGVFGGGRLGSAIAEELGIEDFQLEATGQGDEAQVAVSGYLAPNLMVRYGVGVFQPQNTLSLRYYLTEQLYLEAVSGAENALDLFYSFNYD</sequence>
<comment type="subcellular location">
    <subcellularLocation>
        <location evidence="1">Membrane</location>
        <topology evidence="1">Single-pass membrane protein</topology>
    </subcellularLocation>
</comment>
<comment type="caution">
    <text evidence="6">The sequence shown here is derived from an EMBL/GenBank/DDBJ whole genome shotgun (WGS) entry which is preliminary data.</text>
</comment>
<evidence type="ECO:0000256" key="1">
    <source>
        <dbReference type="ARBA" id="ARBA00004167"/>
    </source>
</evidence>
<evidence type="ECO:0000256" key="4">
    <source>
        <dbReference type="ARBA" id="ARBA00023136"/>
    </source>
</evidence>
<evidence type="ECO:0000256" key="3">
    <source>
        <dbReference type="ARBA" id="ARBA00022989"/>
    </source>
</evidence>